<evidence type="ECO:0000256" key="2">
    <source>
        <dbReference type="ARBA" id="ARBA00023002"/>
    </source>
</evidence>
<comment type="caution">
    <text evidence="4">The sequence shown here is derived from an EMBL/GenBank/DDBJ whole genome shotgun (WGS) entry which is preliminary data.</text>
</comment>
<dbReference type="InterPro" id="IPR036188">
    <property type="entry name" value="FAD/NAD-bd_sf"/>
</dbReference>
<dbReference type="EMBL" id="NWTK01000021">
    <property type="protein sequence ID" value="PKR49006.1"/>
    <property type="molecule type" value="Genomic_DNA"/>
</dbReference>
<dbReference type="Pfam" id="PF01266">
    <property type="entry name" value="DAO"/>
    <property type="match status" value="1"/>
</dbReference>
<protein>
    <submittedName>
        <fullName evidence="4">FAD-dependent oxidoreductase</fullName>
    </submittedName>
</protein>
<dbReference type="PANTHER" id="PTHR13847:SF280">
    <property type="entry name" value="D-AMINO ACID DEHYDROGENASE"/>
    <property type="match status" value="1"/>
</dbReference>
<dbReference type="GO" id="GO:0005886">
    <property type="term" value="C:plasma membrane"/>
    <property type="evidence" value="ECO:0007669"/>
    <property type="project" value="TreeGrafter"/>
</dbReference>
<proteinExistence type="inferred from homology"/>
<evidence type="ECO:0000313" key="5">
    <source>
        <dbReference type="Proteomes" id="UP000233597"/>
    </source>
</evidence>
<name>A0A2N3KET4_9PROT</name>
<dbReference type="Proteomes" id="UP000233597">
    <property type="component" value="Unassembled WGS sequence"/>
</dbReference>
<evidence type="ECO:0000256" key="1">
    <source>
        <dbReference type="ARBA" id="ARBA00009410"/>
    </source>
</evidence>
<dbReference type="GO" id="GO:0008718">
    <property type="term" value="F:D-amino-acid dehydrogenase activity"/>
    <property type="evidence" value="ECO:0007669"/>
    <property type="project" value="TreeGrafter"/>
</dbReference>
<evidence type="ECO:0000259" key="3">
    <source>
        <dbReference type="Pfam" id="PF01266"/>
    </source>
</evidence>
<evidence type="ECO:0000313" key="4">
    <source>
        <dbReference type="EMBL" id="PKR49006.1"/>
    </source>
</evidence>
<dbReference type="RefSeq" id="WP_101271161.1">
    <property type="nucleotide sequence ID" value="NZ_NWTK01000021.1"/>
</dbReference>
<keyword evidence="2" id="KW-0560">Oxidoreductase</keyword>
<comment type="similarity">
    <text evidence="1">Belongs to the DadA oxidoreductase family.</text>
</comment>
<dbReference type="PANTHER" id="PTHR13847">
    <property type="entry name" value="SARCOSINE DEHYDROGENASE-RELATED"/>
    <property type="match status" value="1"/>
</dbReference>
<accession>A0A2N3KET4</accession>
<dbReference type="OrthoDB" id="9787190at2"/>
<dbReference type="Gene3D" id="3.30.9.10">
    <property type="entry name" value="D-Amino Acid Oxidase, subunit A, domain 2"/>
    <property type="match status" value="2"/>
</dbReference>
<dbReference type="InterPro" id="IPR006076">
    <property type="entry name" value="FAD-dep_OxRdtase"/>
</dbReference>
<reference evidence="4 5" key="1">
    <citation type="submission" date="2017-09" db="EMBL/GenBank/DDBJ databases">
        <title>Biodiversity and function of Thalassospira species in the particle-attached aromatic-hydrocarbon-degrading consortia from the surface seawater of the South China Sea.</title>
        <authorList>
            <person name="Dong C."/>
            <person name="Liu R."/>
            <person name="Shao Z."/>
        </authorList>
    </citation>
    <scope>NUCLEOTIDE SEQUENCE [LARGE SCALE GENOMIC DNA]</scope>
    <source>
        <strain evidence="4 5">CSC1P2</strain>
    </source>
</reference>
<dbReference type="GO" id="GO:0055130">
    <property type="term" value="P:D-alanine catabolic process"/>
    <property type="evidence" value="ECO:0007669"/>
    <property type="project" value="TreeGrafter"/>
</dbReference>
<gene>
    <name evidence="4" type="ORF">COO20_23795</name>
</gene>
<sequence>MQTQNVPSQADVVIIGGGIQGAASAYYLQKAGMSVVLLEKDTVASHQSGRAWGFVRQQGRDPVELPLMKACISIWPELERELGADLEWRQGGVMYVAQNDAEMASYERWLHDAKPYDIGSQKLGRAEVENLMPGLTSPGVGGIFTANDGQAEPKKAAPALALKAHELGAVILQGCGALGIETEGGAVSGVISERGFIKTRIVICAAGAMTHKFVARFGRRLPQQTTRSTVIRTRPVAPISAVSAVVDGLGFRQRADGSLNLADDINSDIDLTLSRFKYAADFWPAYKGNWRSFNFYLGIRFIDDLADHLPGSPAADKPLLGRRQTTALPNPKRIRNAMAALKRLFPHIETPEIVDQWAGDIDATPDAVPVIDQLENPKGFFVATGFSGHGFAMGPIVGKVLSEWITAGQPSINLDDFRLSRFETGEKRRPYSVL</sequence>
<feature type="domain" description="FAD dependent oxidoreductase" evidence="3">
    <location>
        <begin position="11"/>
        <end position="404"/>
    </location>
</feature>
<dbReference type="GO" id="GO:0005737">
    <property type="term" value="C:cytoplasm"/>
    <property type="evidence" value="ECO:0007669"/>
    <property type="project" value="TreeGrafter"/>
</dbReference>
<dbReference type="AlphaFoldDB" id="A0A2N3KET4"/>
<organism evidence="4 5">
    <name type="scientific">Thalassospira marina</name>
    <dbReference type="NCBI Taxonomy" id="2048283"/>
    <lineage>
        <taxon>Bacteria</taxon>
        <taxon>Pseudomonadati</taxon>
        <taxon>Pseudomonadota</taxon>
        <taxon>Alphaproteobacteria</taxon>
        <taxon>Rhodospirillales</taxon>
        <taxon>Thalassospiraceae</taxon>
        <taxon>Thalassospira</taxon>
    </lineage>
</organism>
<dbReference type="SUPFAM" id="SSF51905">
    <property type="entry name" value="FAD/NAD(P)-binding domain"/>
    <property type="match status" value="1"/>
</dbReference>
<dbReference type="Gene3D" id="3.50.50.60">
    <property type="entry name" value="FAD/NAD(P)-binding domain"/>
    <property type="match status" value="2"/>
</dbReference>